<keyword evidence="2" id="KW-1185">Reference proteome</keyword>
<dbReference type="CDD" id="cd15482">
    <property type="entry name" value="Sialidase_non-viral"/>
    <property type="match status" value="1"/>
</dbReference>
<sequence length="999" mass="104497">MTALAAALVITGQQTPAVAGGDADPAPAPASQSDHRVTLITGDRVTVSPDGARVTVTAAPGRAGTRFTSHRAGGHRTVLPEDARPLVAAGLLDRRLFDVTALVRAGYDDARSPGLPLIVSRRGADPAAGLTGPGLRTTGRFAVAGMSAVTVAKTDAASAWSAIREQRAGIERIWLDRPLTPAPVPAPPTDLPPALSAGGAAPTVAVLSTGVDAVRARPAARVAHRQVFAGASTVDRHGHGTRTAAAVPGATLLDGKVCDDDGRCPESAILAGLEWAAGRADVVDLGVGGAEQFGTGPLGRAIARIGDRTGALVLAPAADGTAGATATHDRPDGRATGLPAGTVTGAALLAQRHPDWSVDRLRAALAASAVDGALDAAALARRNVLPATASLAFGVQQWPHADDRPQQRTLTWHNHGDRPVELRLDVALTGPDGAPAPAGALRLDATTVTVPAGGSAGVTVTADTRHDGPDGRYTGTVTATPAGAPDLAVRSRVEVEKEVESHTLTVRHLGPDGRPTGRAETMVLDLTGELRALLYGEDGTATARLPKGSYVLVGDVVDFGDTGSTWHRLVQPELALDADATVTVDARRTAPVRTTVPRPEARTAVVDLGFDRRAEDGTGFALALALNGFDGLRSGQIGPDLPAERMTGYLHSTWAVPGPAGDFRDTPYTYGLLDTRPGGFFTGFQRKVADRDLATLDSRMVAQVTGRAATKAMFPTVPGVVGVLTPLLPYRLPARTTHLLDGGATVWSAAFGENVPGEDGLPKEITAFGQANQSYQVGQRHADRWNASVLGPMFDFPGHAGRSGDTVWFGVPMYSDQDGHRAGSLTDAATTRMYRDGRLVASSGAGNLEGTVPPGPATFRVEKRTSRPSYSPLSTRVDATWTFRSDTADEIFPLWLVRYKPTVDDHNVARWAPVTLLPVSVMSQPEARVGRVRQLTVRISVDGGRTWRKAPVVPARDGGYRAVVHTPKGTRTVSLRATLVDSHGNRLDQTIVDAYRFSR</sequence>
<proteinExistence type="predicted"/>
<dbReference type="SUPFAM" id="SSF52743">
    <property type="entry name" value="Subtilisin-like"/>
    <property type="match status" value="1"/>
</dbReference>
<name>A0ABU2X027_9ACTN</name>
<protein>
    <recommendedName>
        <fullName evidence="3">Subtilase family protein</fullName>
    </recommendedName>
</protein>
<dbReference type="Gene3D" id="3.40.50.200">
    <property type="entry name" value="Peptidase S8/S53 domain"/>
    <property type="match status" value="1"/>
</dbReference>
<dbReference type="EMBL" id="JAVRFL010000026">
    <property type="protein sequence ID" value="MDT0531522.1"/>
    <property type="molecule type" value="Genomic_DNA"/>
</dbReference>
<comment type="caution">
    <text evidence="1">The sequence shown here is derived from an EMBL/GenBank/DDBJ whole genome shotgun (WGS) entry which is preliminary data.</text>
</comment>
<reference evidence="1" key="1">
    <citation type="submission" date="2023-09" db="EMBL/GenBank/DDBJ databases">
        <title>30 novel species of actinomycetes from the DSMZ collection.</title>
        <authorList>
            <person name="Nouioui I."/>
        </authorList>
    </citation>
    <scope>NUCLEOTIDE SEQUENCE</scope>
    <source>
        <strain evidence="1">DSM 115977</strain>
    </source>
</reference>
<dbReference type="InterPro" id="IPR036852">
    <property type="entry name" value="Peptidase_S8/S53_dom_sf"/>
</dbReference>
<gene>
    <name evidence="1" type="ORF">RM555_21275</name>
</gene>
<evidence type="ECO:0000313" key="1">
    <source>
        <dbReference type="EMBL" id="MDT0531522.1"/>
    </source>
</evidence>
<accession>A0ABU2X027</accession>
<evidence type="ECO:0000313" key="2">
    <source>
        <dbReference type="Proteomes" id="UP001180973"/>
    </source>
</evidence>
<organism evidence="1 2">
    <name type="scientific">Micromonospora reichwaldensis</name>
    <dbReference type="NCBI Taxonomy" id="3075516"/>
    <lineage>
        <taxon>Bacteria</taxon>
        <taxon>Bacillati</taxon>
        <taxon>Actinomycetota</taxon>
        <taxon>Actinomycetes</taxon>
        <taxon>Micromonosporales</taxon>
        <taxon>Micromonosporaceae</taxon>
        <taxon>Micromonospora</taxon>
    </lineage>
</organism>
<dbReference type="RefSeq" id="WP_311413387.1">
    <property type="nucleotide sequence ID" value="NZ_JAVRFL010000026.1"/>
</dbReference>
<evidence type="ECO:0008006" key="3">
    <source>
        <dbReference type="Google" id="ProtNLM"/>
    </source>
</evidence>
<dbReference type="Proteomes" id="UP001180973">
    <property type="component" value="Unassembled WGS sequence"/>
</dbReference>